<evidence type="ECO:0000313" key="3">
    <source>
        <dbReference type="Proteomes" id="UP000319514"/>
    </source>
</evidence>
<sequence>MSGPWVVALGLGDGDGWVVGRGAGAVVGSAEWLLGASGVAWWVCRVVATVVVGIVVGVGRWCFGRVGAVVEVRLTGTGTGEKRAVSAVCGRVRATTAAPPMAPPSRLTTRTHASLPWGVSIQPGMATEDALGRRSRVRSGTRIGDPAGTLIREREGSRRRDQLGTCTREPLSSTVMCVA</sequence>
<dbReference type="Proteomes" id="UP000319514">
    <property type="component" value="Unassembled WGS sequence"/>
</dbReference>
<dbReference type="EMBL" id="VFOQ01000001">
    <property type="protein sequence ID" value="TQL59971.1"/>
    <property type="molecule type" value="Genomic_DNA"/>
</dbReference>
<keyword evidence="1" id="KW-0812">Transmembrane</keyword>
<keyword evidence="1" id="KW-1133">Transmembrane helix</keyword>
<protein>
    <submittedName>
        <fullName evidence="2">Uncharacterized protein</fullName>
    </submittedName>
</protein>
<comment type="caution">
    <text evidence="2">The sequence shown here is derived from an EMBL/GenBank/DDBJ whole genome shotgun (WGS) entry which is preliminary data.</text>
</comment>
<proteinExistence type="predicted"/>
<keyword evidence="3" id="KW-1185">Reference proteome</keyword>
<gene>
    <name evidence="2" type="ORF">FB474_1346</name>
</gene>
<dbReference type="AlphaFoldDB" id="A0A542ZI05"/>
<evidence type="ECO:0000256" key="1">
    <source>
        <dbReference type="SAM" id="Phobius"/>
    </source>
</evidence>
<feature type="transmembrane region" description="Helical" evidence="1">
    <location>
        <begin position="39"/>
        <end position="63"/>
    </location>
</feature>
<organism evidence="2 3">
    <name type="scientific">Oryzihumus leptocrescens</name>
    <dbReference type="NCBI Taxonomy" id="297536"/>
    <lineage>
        <taxon>Bacteria</taxon>
        <taxon>Bacillati</taxon>
        <taxon>Actinomycetota</taxon>
        <taxon>Actinomycetes</taxon>
        <taxon>Micrococcales</taxon>
        <taxon>Intrasporangiaceae</taxon>
        <taxon>Oryzihumus</taxon>
    </lineage>
</organism>
<evidence type="ECO:0000313" key="2">
    <source>
        <dbReference type="EMBL" id="TQL59971.1"/>
    </source>
</evidence>
<reference evidence="2 3" key="1">
    <citation type="submission" date="2019-06" db="EMBL/GenBank/DDBJ databases">
        <title>Sequencing the genomes of 1000 actinobacteria strains.</title>
        <authorList>
            <person name="Klenk H.-P."/>
        </authorList>
    </citation>
    <scope>NUCLEOTIDE SEQUENCE [LARGE SCALE GENOMIC DNA]</scope>
    <source>
        <strain evidence="2 3">DSM 18082</strain>
    </source>
</reference>
<keyword evidence="1" id="KW-0472">Membrane</keyword>
<name>A0A542ZI05_9MICO</name>
<accession>A0A542ZI05</accession>